<sequence>MIRIGTIFALAVAAAGGIAMSQAPEFAQQYRQRLGGALDEMVQVVADFDADAARNGLQREEALAAYEAAGQPFLTDRSRSMRRALDRFEQLSTQARRFETMPAVLRPVILATGPDSKVAAGAWDAFEPAVPVTPHGLIWAAAGVLGGFGAARLIALPFRRGRRAIVRGR</sequence>
<keyword evidence="1" id="KW-0812">Transmembrane</keyword>
<dbReference type="Proteomes" id="UP001342418">
    <property type="component" value="Chromosome"/>
</dbReference>
<evidence type="ECO:0000256" key="1">
    <source>
        <dbReference type="SAM" id="Phobius"/>
    </source>
</evidence>
<accession>A0ABY5MDY7</accession>
<reference evidence="2 3" key="1">
    <citation type="submission" date="2018-07" db="EMBL/GenBank/DDBJ databases">
        <title>Genome sequence of Nitratireductor thuwali#1536.</title>
        <authorList>
            <person name="Michoud G."/>
            <person name="Merlino G."/>
            <person name="Sefrji F.O."/>
            <person name="Daffonchio D."/>
        </authorList>
    </citation>
    <scope>NUCLEOTIDE SEQUENCE [LARGE SCALE GENOMIC DNA]</scope>
    <source>
        <strain evidence="3">Nit1536</strain>
    </source>
</reference>
<evidence type="ECO:0000313" key="2">
    <source>
        <dbReference type="EMBL" id="UUP16264.1"/>
    </source>
</evidence>
<evidence type="ECO:0008006" key="4">
    <source>
        <dbReference type="Google" id="ProtNLM"/>
    </source>
</evidence>
<name>A0ABY5MDY7_9HYPH</name>
<gene>
    <name evidence="2" type="ORF">NTH_00709</name>
</gene>
<protein>
    <recommendedName>
        <fullName evidence="4">DUF2937 family protein</fullName>
    </recommendedName>
</protein>
<dbReference type="EMBL" id="CP030941">
    <property type="protein sequence ID" value="UUP16264.1"/>
    <property type="molecule type" value="Genomic_DNA"/>
</dbReference>
<dbReference type="RefSeq" id="WP_338528701.1">
    <property type="nucleotide sequence ID" value="NZ_CP030941.1"/>
</dbReference>
<proteinExistence type="predicted"/>
<feature type="transmembrane region" description="Helical" evidence="1">
    <location>
        <begin position="136"/>
        <end position="155"/>
    </location>
</feature>
<keyword evidence="3" id="KW-1185">Reference proteome</keyword>
<keyword evidence="1" id="KW-0472">Membrane</keyword>
<dbReference type="Pfam" id="PF11157">
    <property type="entry name" value="DUF2937"/>
    <property type="match status" value="1"/>
</dbReference>
<keyword evidence="1" id="KW-1133">Transmembrane helix</keyword>
<organism evidence="2 3">
    <name type="scientific">Nitratireductor thuwali</name>
    <dbReference type="NCBI Taxonomy" id="2267699"/>
    <lineage>
        <taxon>Bacteria</taxon>
        <taxon>Pseudomonadati</taxon>
        <taxon>Pseudomonadota</taxon>
        <taxon>Alphaproteobacteria</taxon>
        <taxon>Hyphomicrobiales</taxon>
        <taxon>Phyllobacteriaceae</taxon>
        <taxon>Nitratireductor</taxon>
    </lineage>
</organism>
<dbReference type="InterPro" id="IPR022584">
    <property type="entry name" value="DUF2937"/>
</dbReference>
<evidence type="ECO:0000313" key="3">
    <source>
        <dbReference type="Proteomes" id="UP001342418"/>
    </source>
</evidence>